<keyword evidence="4" id="KW-1185">Reference proteome</keyword>
<reference evidence="1" key="1">
    <citation type="submission" date="2021-02" db="EMBL/GenBank/DDBJ databases">
        <authorList>
            <person name="Nowell W R."/>
        </authorList>
    </citation>
    <scope>NUCLEOTIDE SEQUENCE</scope>
</reference>
<dbReference type="Proteomes" id="UP000663832">
    <property type="component" value="Unassembled WGS sequence"/>
</dbReference>
<dbReference type="AlphaFoldDB" id="A0A813NQZ8"/>
<evidence type="ECO:0000313" key="2">
    <source>
        <dbReference type="EMBL" id="CAF0753068.1"/>
    </source>
</evidence>
<dbReference type="EMBL" id="CAJNOI010000006">
    <property type="protein sequence ID" value="CAF0753068.1"/>
    <property type="molecule type" value="Genomic_DNA"/>
</dbReference>
<comment type="caution">
    <text evidence="1">The sequence shown here is derived from an EMBL/GenBank/DDBJ whole genome shotgun (WGS) entry which is preliminary data.</text>
</comment>
<evidence type="ECO:0000313" key="3">
    <source>
        <dbReference type="EMBL" id="CAF0869072.1"/>
    </source>
</evidence>
<evidence type="ECO:0000313" key="1">
    <source>
        <dbReference type="EMBL" id="CAF0741324.1"/>
    </source>
</evidence>
<evidence type="ECO:0000313" key="4">
    <source>
        <dbReference type="Proteomes" id="UP000663832"/>
    </source>
</evidence>
<dbReference type="Proteomes" id="UP000663877">
    <property type="component" value="Unassembled WGS sequence"/>
</dbReference>
<proteinExistence type="predicted"/>
<accession>A0A813NQZ8</accession>
<dbReference type="EMBL" id="CAJNOM010000034">
    <property type="protein sequence ID" value="CAF0869072.1"/>
    <property type="molecule type" value="Genomic_DNA"/>
</dbReference>
<gene>
    <name evidence="2" type="ORF">BJG266_LOCUS2563</name>
    <name evidence="3" type="ORF">QVE165_LOCUS7791</name>
    <name evidence="1" type="ORF">QVE165_LOCUS915</name>
</gene>
<protein>
    <submittedName>
        <fullName evidence="1">Uncharacterized protein</fullName>
    </submittedName>
</protein>
<dbReference type="EMBL" id="CAJNOM010000003">
    <property type="protein sequence ID" value="CAF0741324.1"/>
    <property type="molecule type" value="Genomic_DNA"/>
</dbReference>
<sequence length="271" mass="30196">MAASVNVQISPIDRPTCPHCHRHDQVSAIADLLPDADSDDLSFTNYRLSNRSGSSNPDNATNDRTFDVDGYWIMLELYGFYLAYFSNSLGILNSLSRRAAAARLDGTDAAAGLATLVAGLIGEKTGFCYFQLLNDSTIYVCDYKHGEGSSEMTPSIYAQPSSNAKPTCPRCHCNDHVNRYFDIIEKLFFRCMNRPVALGDNNIYTTDDPDGSFLRRLRFDARDAFGDHDATRLLCFDRTPANVLGCIGVQTDFCFFQIVDNKAVYVCEQKH</sequence>
<organism evidence="1 4">
    <name type="scientific">Adineta steineri</name>
    <dbReference type="NCBI Taxonomy" id="433720"/>
    <lineage>
        <taxon>Eukaryota</taxon>
        <taxon>Metazoa</taxon>
        <taxon>Spiralia</taxon>
        <taxon>Gnathifera</taxon>
        <taxon>Rotifera</taxon>
        <taxon>Eurotatoria</taxon>
        <taxon>Bdelloidea</taxon>
        <taxon>Adinetida</taxon>
        <taxon>Adinetidae</taxon>
        <taxon>Adineta</taxon>
    </lineage>
</organism>
<name>A0A813NQZ8_9BILA</name>